<dbReference type="PaxDb" id="4081-Solyc09g015900.1.1"/>
<evidence type="ECO:0000313" key="1">
    <source>
        <dbReference type="EnsemblPlants" id="Solyc09g015900.1.1.1"/>
    </source>
</evidence>
<sequence>MPQGKKVAIDFQSYDLTRIANIRVADMVLAEAAFPGCGIERTMPFFLEKPPHQLSIFRTTQGFSVQLSYLNHFEISLLSLCNFPCPGILTMPEASILN</sequence>
<reference evidence="1" key="1">
    <citation type="journal article" date="2012" name="Nature">
        <title>The tomato genome sequence provides insights into fleshy fruit evolution.</title>
        <authorList>
            <consortium name="Tomato Genome Consortium"/>
        </authorList>
    </citation>
    <scope>NUCLEOTIDE SEQUENCE [LARGE SCALE GENOMIC DNA]</scope>
    <source>
        <strain evidence="1">cv. Heinz 1706</strain>
    </source>
</reference>
<dbReference type="InParanoid" id="A0A3Q7I1L2"/>
<protein>
    <submittedName>
        <fullName evidence="1">Uncharacterized protein</fullName>
    </submittedName>
</protein>
<dbReference type="AlphaFoldDB" id="A0A3Q7I1L2"/>
<keyword evidence="2" id="KW-1185">Reference proteome</keyword>
<accession>A0A3Q7I1L2</accession>
<organism evidence="1">
    <name type="scientific">Solanum lycopersicum</name>
    <name type="common">Tomato</name>
    <name type="synonym">Lycopersicon esculentum</name>
    <dbReference type="NCBI Taxonomy" id="4081"/>
    <lineage>
        <taxon>Eukaryota</taxon>
        <taxon>Viridiplantae</taxon>
        <taxon>Streptophyta</taxon>
        <taxon>Embryophyta</taxon>
        <taxon>Tracheophyta</taxon>
        <taxon>Spermatophyta</taxon>
        <taxon>Magnoliopsida</taxon>
        <taxon>eudicotyledons</taxon>
        <taxon>Gunneridae</taxon>
        <taxon>Pentapetalae</taxon>
        <taxon>asterids</taxon>
        <taxon>lamiids</taxon>
        <taxon>Solanales</taxon>
        <taxon>Solanaceae</taxon>
        <taxon>Solanoideae</taxon>
        <taxon>Solaneae</taxon>
        <taxon>Solanum</taxon>
        <taxon>Solanum subgen. Lycopersicon</taxon>
    </lineage>
</organism>
<proteinExistence type="predicted"/>
<dbReference type="EnsemblPlants" id="Solyc09g015900.1.1">
    <property type="protein sequence ID" value="Solyc09g015900.1.1.1"/>
    <property type="gene ID" value="Solyc09g015900.1"/>
</dbReference>
<name>A0A3Q7I1L2_SOLLC</name>
<evidence type="ECO:0000313" key="2">
    <source>
        <dbReference type="Proteomes" id="UP000004994"/>
    </source>
</evidence>
<dbReference type="Gramene" id="Solyc09g015900.1.1">
    <property type="protein sequence ID" value="Solyc09g015900.1.1.1"/>
    <property type="gene ID" value="Solyc09g015900.1"/>
</dbReference>
<reference evidence="1" key="2">
    <citation type="submission" date="2019-01" db="UniProtKB">
        <authorList>
            <consortium name="EnsemblPlants"/>
        </authorList>
    </citation>
    <scope>IDENTIFICATION</scope>
    <source>
        <strain evidence="1">cv. Heinz 1706</strain>
    </source>
</reference>
<dbReference type="Proteomes" id="UP000004994">
    <property type="component" value="Chromosome 9"/>
</dbReference>